<feature type="domain" description="HTH lysR-type" evidence="5">
    <location>
        <begin position="3"/>
        <end position="60"/>
    </location>
</feature>
<comment type="similarity">
    <text evidence="1">Belongs to the LysR transcriptional regulatory family.</text>
</comment>
<protein>
    <submittedName>
        <fullName evidence="6">LysR family transcriptional regulator</fullName>
    </submittedName>
</protein>
<keyword evidence="2" id="KW-0805">Transcription regulation</keyword>
<evidence type="ECO:0000256" key="3">
    <source>
        <dbReference type="ARBA" id="ARBA00023125"/>
    </source>
</evidence>
<keyword evidence="4" id="KW-0804">Transcription</keyword>
<keyword evidence="7" id="KW-1185">Reference proteome</keyword>
<accession>A0ABY9KUE0</accession>
<dbReference type="PROSITE" id="PS50931">
    <property type="entry name" value="HTH_LYSR"/>
    <property type="match status" value="1"/>
</dbReference>
<organism evidence="6 7">
    <name type="scientific">Aciduricibacillus chroicocephali</name>
    <dbReference type="NCBI Taxonomy" id="3054939"/>
    <lineage>
        <taxon>Bacteria</taxon>
        <taxon>Bacillati</taxon>
        <taxon>Bacillota</taxon>
        <taxon>Bacilli</taxon>
        <taxon>Bacillales</taxon>
        <taxon>Bacillaceae</taxon>
        <taxon>Aciduricibacillus</taxon>
    </lineage>
</organism>
<evidence type="ECO:0000256" key="2">
    <source>
        <dbReference type="ARBA" id="ARBA00023015"/>
    </source>
</evidence>
<dbReference type="SUPFAM" id="SSF53850">
    <property type="entry name" value="Periplasmic binding protein-like II"/>
    <property type="match status" value="1"/>
</dbReference>
<dbReference type="Pfam" id="PF00126">
    <property type="entry name" value="HTH_1"/>
    <property type="match status" value="1"/>
</dbReference>
<dbReference type="InterPro" id="IPR036390">
    <property type="entry name" value="WH_DNA-bd_sf"/>
</dbReference>
<dbReference type="InterPro" id="IPR036388">
    <property type="entry name" value="WH-like_DNA-bd_sf"/>
</dbReference>
<dbReference type="RefSeq" id="WP_348027642.1">
    <property type="nucleotide sequence ID" value="NZ_CP129113.1"/>
</dbReference>
<evidence type="ECO:0000256" key="4">
    <source>
        <dbReference type="ARBA" id="ARBA00023163"/>
    </source>
</evidence>
<dbReference type="InterPro" id="IPR005119">
    <property type="entry name" value="LysR_subst-bd"/>
</dbReference>
<gene>
    <name evidence="6" type="ORF">QR721_12905</name>
</gene>
<dbReference type="PANTHER" id="PTHR30126:SF64">
    <property type="entry name" value="HTH-TYPE TRANSCRIPTIONAL REGULATOR CITR"/>
    <property type="match status" value="1"/>
</dbReference>
<sequence>MSVKLDLYKVFSIVGKNESFSKAAKELYMTQPAVSQAISQLERELDTRLFNRTPRGVTLTDAGRILFEYVNSAISLIDGAEEKLLEFKNLTAGELKIGVGDTISRYYLLPFLESFHGKYPNIRFRIINGTTKELCAILKTGQVDIAICNFPIEDSALTLRPCIEIEDIFVCGEKYKTLLKRPLTFEQLKKLPLIFLEETANSRVYVEEYILSQGIQITPEFELGSYDLLLEFARINLGIACVIREFSADYLDRGIVHEIKLEQPIPKRSIGVCHLKNVPLSPAATRFVGLMGKGD</sequence>
<dbReference type="Pfam" id="PF03466">
    <property type="entry name" value="LysR_substrate"/>
    <property type="match status" value="1"/>
</dbReference>
<dbReference type="SUPFAM" id="SSF46785">
    <property type="entry name" value="Winged helix' DNA-binding domain"/>
    <property type="match status" value="1"/>
</dbReference>
<evidence type="ECO:0000259" key="5">
    <source>
        <dbReference type="PROSITE" id="PS50931"/>
    </source>
</evidence>
<dbReference type="PRINTS" id="PR00039">
    <property type="entry name" value="HTHLYSR"/>
</dbReference>
<name>A0ABY9KUE0_9BACI</name>
<keyword evidence="3" id="KW-0238">DNA-binding</keyword>
<dbReference type="PANTHER" id="PTHR30126">
    <property type="entry name" value="HTH-TYPE TRANSCRIPTIONAL REGULATOR"/>
    <property type="match status" value="1"/>
</dbReference>
<dbReference type="CDD" id="cd05466">
    <property type="entry name" value="PBP2_LTTR_substrate"/>
    <property type="match status" value="1"/>
</dbReference>
<evidence type="ECO:0000313" key="6">
    <source>
        <dbReference type="EMBL" id="WLV24524.1"/>
    </source>
</evidence>
<proteinExistence type="inferred from homology"/>
<dbReference type="InterPro" id="IPR000847">
    <property type="entry name" value="LysR_HTH_N"/>
</dbReference>
<dbReference type="Gene3D" id="3.40.190.290">
    <property type="match status" value="1"/>
</dbReference>
<dbReference type="Gene3D" id="1.10.10.10">
    <property type="entry name" value="Winged helix-like DNA-binding domain superfamily/Winged helix DNA-binding domain"/>
    <property type="match status" value="1"/>
</dbReference>
<dbReference type="EMBL" id="CP129113">
    <property type="protein sequence ID" value="WLV24524.1"/>
    <property type="molecule type" value="Genomic_DNA"/>
</dbReference>
<evidence type="ECO:0000256" key="1">
    <source>
        <dbReference type="ARBA" id="ARBA00009437"/>
    </source>
</evidence>
<dbReference type="Proteomes" id="UP001180087">
    <property type="component" value="Chromosome"/>
</dbReference>
<evidence type="ECO:0000313" key="7">
    <source>
        <dbReference type="Proteomes" id="UP001180087"/>
    </source>
</evidence>
<reference evidence="6" key="1">
    <citation type="submission" date="2023-06" db="EMBL/GenBank/DDBJ databases">
        <title>A Treasure from Seagulls: Isolation and Description of Aciduricobacillus qingdaonensis gen. nov., sp. nov., a Rare Obligately Uric Acid-utilizing Member in the Family Bacillaceae.</title>
        <authorList>
            <person name="Liu W."/>
            <person name="Wang B."/>
        </authorList>
    </citation>
    <scope>NUCLEOTIDE SEQUENCE</scope>
    <source>
        <strain evidence="6">44XB</strain>
    </source>
</reference>